<name>A0A8K1P968_CORCP</name>
<dbReference type="GO" id="GO:0005576">
    <property type="term" value="C:extracellular region"/>
    <property type="evidence" value="ECO:0007669"/>
    <property type="project" value="UniProtKB-SubCell"/>
</dbReference>
<dbReference type="AlphaFoldDB" id="A0A8K1P968"/>
<dbReference type="InterPro" id="IPR052295">
    <property type="entry name" value="Odorant-binding_protein"/>
</dbReference>
<feature type="compositionally biased region" description="Pro residues" evidence="4">
    <location>
        <begin position="29"/>
        <end position="39"/>
    </location>
</feature>
<evidence type="ECO:0000313" key="5">
    <source>
        <dbReference type="EMBL" id="UDM59719.1"/>
    </source>
</evidence>
<dbReference type="Gene3D" id="1.10.238.270">
    <property type="match status" value="1"/>
</dbReference>
<feature type="region of interest" description="Disordered" evidence="4">
    <location>
        <begin position="1"/>
        <end position="47"/>
    </location>
</feature>
<sequence>MYAITISSQMISSQGPPPDYLQGTRRGPPRGPPPFPPNLPEQCRRPPQGDYNPHECCKIPAFFTDEEFQECGFQKLNENGPPQRPPGPPDCSKQLCMLKKHDLLKDQTTIDYVKLGSFLDEWTSNHTEFVTAMASAKETCVGKELPGPPQICEANKIVFCISSTLFTKCPIWDESVGCQTLKNHVEECTPFFQNNDKTTAPPVTT</sequence>
<evidence type="ECO:0000256" key="3">
    <source>
        <dbReference type="ARBA" id="ARBA00022525"/>
    </source>
</evidence>
<accession>A0A8K1P968</accession>
<evidence type="ECO:0000256" key="4">
    <source>
        <dbReference type="SAM" id="MobiDB-lite"/>
    </source>
</evidence>
<comment type="similarity">
    <text evidence="2">Belongs to the PBP/GOBP family.</text>
</comment>
<proteinExistence type="evidence at transcript level"/>
<evidence type="ECO:0000256" key="1">
    <source>
        <dbReference type="ARBA" id="ARBA00004613"/>
    </source>
</evidence>
<dbReference type="EMBL" id="MT905106">
    <property type="protein sequence ID" value="UDM59719.1"/>
    <property type="molecule type" value="mRNA"/>
</dbReference>
<organism evidence="5">
    <name type="scientific">Corcyra cephalonica</name>
    <name type="common">Rice moth</name>
    <dbReference type="NCBI Taxonomy" id="139036"/>
    <lineage>
        <taxon>Eukaryota</taxon>
        <taxon>Metazoa</taxon>
        <taxon>Ecdysozoa</taxon>
        <taxon>Arthropoda</taxon>
        <taxon>Hexapoda</taxon>
        <taxon>Insecta</taxon>
        <taxon>Pterygota</taxon>
        <taxon>Neoptera</taxon>
        <taxon>Endopterygota</taxon>
        <taxon>Lepidoptera</taxon>
        <taxon>Glossata</taxon>
        <taxon>Ditrysia</taxon>
        <taxon>Pyraloidea</taxon>
        <taxon>Pyralidae</taxon>
        <taxon>Galleriinae</taxon>
        <taxon>Corcyra</taxon>
    </lineage>
</organism>
<evidence type="ECO:0000256" key="2">
    <source>
        <dbReference type="ARBA" id="ARBA00008098"/>
    </source>
</evidence>
<dbReference type="PANTHER" id="PTHR21066">
    <property type="entry name" value="ODORANT-BINDING PROTEIN 59A-RELATED"/>
    <property type="match status" value="1"/>
</dbReference>
<dbReference type="SMR" id="A0A8K1P968"/>
<comment type="subcellular location">
    <subcellularLocation>
        <location evidence="1">Secreted</location>
    </subcellularLocation>
</comment>
<protein>
    <submittedName>
        <fullName evidence="5">Putative odorant binding protein 19</fullName>
    </submittedName>
</protein>
<keyword evidence="3" id="KW-0964">Secreted</keyword>
<dbReference type="PANTHER" id="PTHR21066:SF15">
    <property type="entry name" value="GH25962P-RELATED"/>
    <property type="match status" value="1"/>
</dbReference>
<reference evidence="5" key="1">
    <citation type="submission" date="2020-08" db="EMBL/GenBank/DDBJ databases">
        <authorList>
            <person name="Huang Z."/>
            <person name="Zhang Q."/>
        </authorList>
    </citation>
    <scope>NUCLEOTIDE SEQUENCE</scope>
    <source>
        <strain evidence="5">Cluster-2393.15534</strain>
    </source>
</reference>
<feature type="compositionally biased region" description="Polar residues" evidence="4">
    <location>
        <begin position="1"/>
        <end position="14"/>
    </location>
</feature>